<keyword evidence="1" id="KW-0732">Signal</keyword>
<dbReference type="InterPro" id="IPR013693">
    <property type="entry name" value="SpoIID/LytB_N"/>
</dbReference>
<dbReference type="EMBL" id="BMPT01000008">
    <property type="protein sequence ID" value="GGM27621.1"/>
    <property type="molecule type" value="Genomic_DNA"/>
</dbReference>
<protein>
    <recommendedName>
        <fullName evidence="2">Sporulation stage II protein D amidase enhancer LytB N-terminal domain-containing protein</fullName>
    </recommendedName>
</protein>
<feature type="chain" id="PRO_5034171616" description="Sporulation stage II protein D amidase enhancer LytB N-terminal domain-containing protein" evidence="1">
    <location>
        <begin position="24"/>
        <end position="433"/>
    </location>
</feature>
<feature type="domain" description="Sporulation stage II protein D amidase enhancer LytB N-terminal" evidence="2">
    <location>
        <begin position="190"/>
        <end position="292"/>
    </location>
</feature>
<dbReference type="Pfam" id="PF08486">
    <property type="entry name" value="SpoIID"/>
    <property type="match status" value="1"/>
</dbReference>
<evidence type="ECO:0000256" key="1">
    <source>
        <dbReference type="SAM" id="SignalP"/>
    </source>
</evidence>
<gene>
    <name evidence="3" type="ORF">GCM10010102_24120</name>
</gene>
<organism evidence="3 4">
    <name type="scientific">Promicromonospora citrea</name>
    <dbReference type="NCBI Taxonomy" id="43677"/>
    <lineage>
        <taxon>Bacteria</taxon>
        <taxon>Bacillati</taxon>
        <taxon>Actinomycetota</taxon>
        <taxon>Actinomycetes</taxon>
        <taxon>Micrococcales</taxon>
        <taxon>Promicromonosporaceae</taxon>
        <taxon>Promicromonospora</taxon>
    </lineage>
</organism>
<dbReference type="RefSeq" id="WP_171108269.1">
    <property type="nucleotide sequence ID" value="NZ_JABEMG010000165.1"/>
</dbReference>
<reference evidence="3" key="1">
    <citation type="journal article" date="2014" name="Int. J. Syst. Evol. Microbiol.">
        <title>Complete genome sequence of Corynebacterium casei LMG S-19264T (=DSM 44701T), isolated from a smear-ripened cheese.</title>
        <authorList>
            <consortium name="US DOE Joint Genome Institute (JGI-PGF)"/>
            <person name="Walter F."/>
            <person name="Albersmeier A."/>
            <person name="Kalinowski J."/>
            <person name="Ruckert C."/>
        </authorList>
    </citation>
    <scope>NUCLEOTIDE SEQUENCE</scope>
    <source>
        <strain evidence="3">JCM 3051</strain>
    </source>
</reference>
<reference evidence="3" key="2">
    <citation type="submission" date="2020-09" db="EMBL/GenBank/DDBJ databases">
        <authorList>
            <person name="Sun Q."/>
            <person name="Ohkuma M."/>
        </authorList>
    </citation>
    <scope>NUCLEOTIDE SEQUENCE</scope>
    <source>
        <strain evidence="3">JCM 3051</strain>
    </source>
</reference>
<dbReference type="Proteomes" id="UP000655589">
    <property type="component" value="Unassembled WGS sequence"/>
</dbReference>
<dbReference type="NCBIfam" id="TIGR02669">
    <property type="entry name" value="SpoIID_LytB"/>
    <property type="match status" value="1"/>
</dbReference>
<proteinExistence type="predicted"/>
<dbReference type="InterPro" id="IPR013486">
    <property type="entry name" value="SpoIID/LytB"/>
</dbReference>
<dbReference type="GO" id="GO:0030435">
    <property type="term" value="P:sporulation resulting in formation of a cellular spore"/>
    <property type="evidence" value="ECO:0007669"/>
    <property type="project" value="InterPro"/>
</dbReference>
<keyword evidence="4" id="KW-1185">Reference proteome</keyword>
<dbReference type="AlphaFoldDB" id="A0A8H9L4E1"/>
<evidence type="ECO:0000313" key="3">
    <source>
        <dbReference type="EMBL" id="GGM27621.1"/>
    </source>
</evidence>
<evidence type="ECO:0000259" key="2">
    <source>
        <dbReference type="Pfam" id="PF08486"/>
    </source>
</evidence>
<sequence length="433" mass="46083">MAPVLAALLAAGTLVAAPTTASAAVPDFFVVEGSGFGHGVGMAQYGAYEMSRRGYSTTQILAHYYRGTAAQRATTRTLIDVQVYGPDPSGSSAYGDAGPTTITVRGGPWRLRAGDRTVASGRAGTMSVSTSKGSVLVRTPDGVLHRHRQLQLQWAGTPYHRPKAGPATVSVGGAHGSYRYGRLLLSASQGTPNVVNRLRLNTQYLYGLAEMPASWGADGGQEALRAQAVVARSYAVLRSESWNRTCRCHVVDDVRDQQFSGWKHASGPSSGYWRRAVDSTTTALTRGSVLTYGGRPVTAHYYSSSGGSSSASSFGWRTARSEDVWSSAVPYERSVRDRYSAVAPGNGHVRWRRNLSQVQAQRLFGLDDAGKEVASIRVAARWSSGQVKTLVAKAPDGTTRTLTGKADQIRARVGGRTTAGSVPSAWLLRISAA</sequence>
<comment type="caution">
    <text evidence="3">The sequence shown here is derived from an EMBL/GenBank/DDBJ whole genome shotgun (WGS) entry which is preliminary data.</text>
</comment>
<name>A0A8H9L4E1_9MICO</name>
<feature type="signal peptide" evidence="1">
    <location>
        <begin position="1"/>
        <end position="23"/>
    </location>
</feature>
<accession>A0A8H9L4E1</accession>
<evidence type="ECO:0000313" key="4">
    <source>
        <dbReference type="Proteomes" id="UP000655589"/>
    </source>
</evidence>